<organism evidence="3 4">
    <name type="scientific">Crocuta crocuta</name>
    <name type="common">Spotted hyena</name>
    <dbReference type="NCBI Taxonomy" id="9678"/>
    <lineage>
        <taxon>Eukaryota</taxon>
        <taxon>Metazoa</taxon>
        <taxon>Chordata</taxon>
        <taxon>Craniata</taxon>
        <taxon>Vertebrata</taxon>
        <taxon>Euteleostomi</taxon>
        <taxon>Mammalia</taxon>
        <taxon>Eutheria</taxon>
        <taxon>Laurasiatheria</taxon>
        <taxon>Carnivora</taxon>
        <taxon>Feliformia</taxon>
        <taxon>Hyaenidae</taxon>
        <taxon>Crocuta</taxon>
    </lineage>
</organism>
<dbReference type="EC" id="2.7.7.49" evidence="1"/>
<dbReference type="Gene3D" id="2.40.70.10">
    <property type="entry name" value="Acid Proteases"/>
    <property type="match status" value="1"/>
</dbReference>
<keyword evidence="4" id="KW-1185">Reference proteome</keyword>
<dbReference type="PROSITE" id="PS50878">
    <property type="entry name" value="RT_POL"/>
    <property type="match status" value="1"/>
</dbReference>
<dbReference type="AlphaFoldDB" id="A0A6G1AM54"/>
<comment type="caution">
    <text evidence="3">The sequence shown here is derived from an EMBL/GenBank/DDBJ whole genome shotgun (WGS) entry which is preliminary data.</text>
</comment>
<evidence type="ECO:0000259" key="2">
    <source>
        <dbReference type="PROSITE" id="PS50878"/>
    </source>
</evidence>
<dbReference type="PANTHER" id="PTHR33064">
    <property type="entry name" value="POL PROTEIN"/>
    <property type="match status" value="1"/>
</dbReference>
<accession>A0A6G1AM54</accession>
<name>A0A6G1AM54_CROCR</name>
<gene>
    <name evidence="3" type="primary">Pol_407</name>
    <name evidence="3" type="ORF">FOF47_R04496</name>
</gene>
<reference evidence="3 4" key="1">
    <citation type="submission" date="2019-11" db="EMBL/GenBank/DDBJ databases">
        <authorList>
            <person name="Yang C."/>
            <person name="Li F."/>
        </authorList>
    </citation>
    <scope>NUCLEOTIDE SEQUENCE [LARGE SCALE GENOMIC DNA]</scope>
    <source>
        <strain evidence="3">KB4526</strain>
        <tissue evidence="3">Muscle</tissue>
    </source>
</reference>
<protein>
    <recommendedName>
        <fullName evidence="1">RNA-directed DNA polymerase</fullName>
        <ecNumber evidence="1">2.7.7.49</ecNumber>
    </recommendedName>
</protein>
<feature type="non-terminal residue" evidence="3">
    <location>
        <position position="254"/>
    </location>
</feature>
<dbReference type="Proteomes" id="UP000475037">
    <property type="component" value="Unassembled WGS sequence"/>
</dbReference>
<dbReference type="Pfam" id="PF00078">
    <property type="entry name" value="RVT_1"/>
    <property type="match status" value="1"/>
</dbReference>
<dbReference type="GO" id="GO:0003964">
    <property type="term" value="F:RNA-directed DNA polymerase activity"/>
    <property type="evidence" value="ECO:0007669"/>
    <property type="project" value="UniProtKB-EC"/>
</dbReference>
<dbReference type="InterPro" id="IPR043502">
    <property type="entry name" value="DNA/RNA_pol_sf"/>
</dbReference>
<dbReference type="InterPro" id="IPR000477">
    <property type="entry name" value="RT_dom"/>
</dbReference>
<dbReference type="InterPro" id="IPR021109">
    <property type="entry name" value="Peptidase_aspartic_dom_sf"/>
</dbReference>
<dbReference type="Gene3D" id="3.10.10.10">
    <property type="entry name" value="HIV Type 1 Reverse Transcriptase, subunit A, domain 1"/>
    <property type="match status" value="1"/>
</dbReference>
<dbReference type="PANTHER" id="PTHR33064:SF29">
    <property type="entry name" value="PEPTIDASE A2 DOMAIN-CONTAINING PROTEIN-RELATED"/>
    <property type="match status" value="1"/>
</dbReference>
<dbReference type="SUPFAM" id="SSF56672">
    <property type="entry name" value="DNA/RNA polymerases"/>
    <property type="match status" value="1"/>
</dbReference>
<evidence type="ECO:0000313" key="4">
    <source>
        <dbReference type="Proteomes" id="UP000475037"/>
    </source>
</evidence>
<proteinExistence type="predicted"/>
<dbReference type="InterPro" id="IPR051320">
    <property type="entry name" value="Viral_Replic_Matur_Polypro"/>
</dbReference>
<feature type="domain" description="Reverse transcriptase" evidence="2">
    <location>
        <begin position="126"/>
        <end position="254"/>
    </location>
</feature>
<evidence type="ECO:0000256" key="1">
    <source>
        <dbReference type="ARBA" id="ARBA00012493"/>
    </source>
</evidence>
<feature type="non-terminal residue" evidence="3">
    <location>
        <position position="1"/>
    </location>
</feature>
<sequence>VIHEFLYLPDCPVALTGHDLLGKLQAQITFNSQGRAALTLRKPEAKIRTLTIPQGEEWHLYSLRKSPELPFKVPGVWAEDNPRGLEQNIPPVVVELKPGAEPTRQRQYFIPRKAQVGIQKHLERLLKYGILRPCQSPWNTPLLPVQKPGTDDYRPVQDLRAVNQVTVTIHPVVPNPYTLLGLIPAEATFFTCLDLKDAFFCIRLAPQSQLIFAFQWEDPKNGDRGQLTWTRLPQGFKNSPTIFGTALASDLEAF</sequence>
<dbReference type="EMBL" id="VOAJ01005003">
    <property type="protein sequence ID" value="KAF0876243.1"/>
    <property type="molecule type" value="Genomic_DNA"/>
</dbReference>
<evidence type="ECO:0000313" key="3">
    <source>
        <dbReference type="EMBL" id="KAF0876243.1"/>
    </source>
</evidence>